<dbReference type="Proteomes" id="UP000000286">
    <property type="component" value="Chromosome XVI"/>
</dbReference>
<name>C8ZIZ4_YEAS8</name>
<gene>
    <name evidence="1" type="ORF">EC1118_1P2_2729g</name>
</gene>
<organism evidence="1 2">
    <name type="scientific">Saccharomyces cerevisiae (strain Lalvin EC1118 / Prise de mousse)</name>
    <name type="common">Baker's yeast</name>
    <dbReference type="NCBI Taxonomy" id="643680"/>
    <lineage>
        <taxon>Eukaryota</taxon>
        <taxon>Fungi</taxon>
        <taxon>Dikarya</taxon>
        <taxon>Ascomycota</taxon>
        <taxon>Saccharomycotina</taxon>
        <taxon>Saccharomycetes</taxon>
        <taxon>Saccharomycetales</taxon>
        <taxon>Saccharomycetaceae</taxon>
        <taxon>Saccharomyces</taxon>
    </lineage>
</organism>
<sequence length="115" mass="13357">MKSFSIFFCKLDNEMGNSLFELIFLLSLFNFKWYNLSTFSGVKFITGCLHVVCHSKSLESTVFRVVIPILHRIKSLSTHCLFFLPLVRIIDSSINSHFKSTVFSDTYDSKRLLYV</sequence>
<dbReference type="AlphaFoldDB" id="C8ZIZ4"/>
<evidence type="ECO:0000313" key="2">
    <source>
        <dbReference type="Proteomes" id="UP000000286"/>
    </source>
</evidence>
<accession>C8ZIZ4</accession>
<dbReference type="EMBL" id="FN394217">
    <property type="protein sequence ID" value="CAY86925.1"/>
    <property type="molecule type" value="Genomic_DNA"/>
</dbReference>
<evidence type="ECO:0000313" key="1">
    <source>
        <dbReference type="EMBL" id="CAY86925.1"/>
    </source>
</evidence>
<reference evidence="1 2" key="1">
    <citation type="journal article" date="2009" name="Proc. Natl. Acad. Sci. U.S.A.">
        <title>Eukaryote-to-eukaryote gene transfer events revealed by the genome sequence of the wine yeast Saccharomyces cerevisiae EC1118.</title>
        <authorList>
            <person name="Novo M."/>
            <person name="Bigey F."/>
            <person name="Beyne E."/>
            <person name="Galeote V."/>
            <person name="Gavory F."/>
            <person name="Mallet S."/>
            <person name="Cambot B."/>
            <person name="Legras J.L."/>
            <person name="Wincker P."/>
            <person name="Casaregola S."/>
            <person name="Dequin S."/>
        </authorList>
    </citation>
    <scope>NUCLEOTIDE SEQUENCE [LARGE SCALE GENOMIC DNA]</scope>
    <source>
        <strain evidence="2">Lalvin EC1118 / Prise de mousse</strain>
    </source>
</reference>
<dbReference type="HOGENOM" id="CLU_2110845_0_0_1"/>
<proteinExistence type="predicted"/>
<protein>
    <submittedName>
        <fullName evidence="1">EC1118_1P2_2729p</fullName>
    </submittedName>
</protein>